<feature type="region of interest" description="Disordered" evidence="1">
    <location>
        <begin position="27"/>
        <end position="53"/>
    </location>
</feature>
<dbReference type="RefSeq" id="WP_169923694.1">
    <property type="nucleotide sequence ID" value="NZ_PDJC01000001.1"/>
</dbReference>
<gene>
    <name evidence="2" type="ORF">ATK74_0469</name>
</gene>
<protein>
    <submittedName>
        <fullName evidence="2">Uncharacterized protein</fullName>
    </submittedName>
</protein>
<evidence type="ECO:0000313" key="3">
    <source>
        <dbReference type="Proteomes" id="UP000226079"/>
    </source>
</evidence>
<sequence length="53" mass="5994">MSQPPIDVTKLVLRGLRAMDDARRGLEKGWQRLTGTATPSEPPLDRRRPPGIW</sequence>
<reference evidence="2 3" key="1">
    <citation type="submission" date="2017-10" db="EMBL/GenBank/DDBJ databases">
        <title>Sequencing the genomes of 1000 actinobacteria strains.</title>
        <authorList>
            <person name="Klenk H.-P."/>
        </authorList>
    </citation>
    <scope>NUCLEOTIDE SEQUENCE [LARGE SCALE GENOMIC DNA]</scope>
    <source>
        <strain evidence="2 3">DSM 15597</strain>
    </source>
</reference>
<evidence type="ECO:0000313" key="2">
    <source>
        <dbReference type="EMBL" id="PFG15948.1"/>
    </source>
</evidence>
<dbReference type="AlphaFoldDB" id="A0A2A9CNN9"/>
<evidence type="ECO:0000256" key="1">
    <source>
        <dbReference type="SAM" id="MobiDB-lite"/>
    </source>
</evidence>
<organism evidence="2 3">
    <name type="scientific">Propionicimonas paludicola</name>
    <dbReference type="NCBI Taxonomy" id="185243"/>
    <lineage>
        <taxon>Bacteria</taxon>
        <taxon>Bacillati</taxon>
        <taxon>Actinomycetota</taxon>
        <taxon>Actinomycetes</taxon>
        <taxon>Propionibacteriales</taxon>
        <taxon>Nocardioidaceae</taxon>
        <taxon>Propionicimonas</taxon>
    </lineage>
</organism>
<name>A0A2A9CNN9_9ACTN</name>
<dbReference type="Proteomes" id="UP000226079">
    <property type="component" value="Unassembled WGS sequence"/>
</dbReference>
<dbReference type="EMBL" id="PDJC01000001">
    <property type="protein sequence ID" value="PFG15948.1"/>
    <property type="molecule type" value="Genomic_DNA"/>
</dbReference>
<proteinExistence type="predicted"/>
<keyword evidence="3" id="KW-1185">Reference proteome</keyword>
<feature type="compositionally biased region" description="Basic and acidic residues" evidence="1">
    <location>
        <begin position="43"/>
        <end position="53"/>
    </location>
</feature>
<accession>A0A2A9CNN9</accession>
<comment type="caution">
    <text evidence="2">The sequence shown here is derived from an EMBL/GenBank/DDBJ whole genome shotgun (WGS) entry which is preliminary data.</text>
</comment>